<evidence type="ECO:0000313" key="20">
    <source>
        <dbReference type="EMBL" id="GAU18789.1"/>
    </source>
</evidence>
<keyword evidence="16" id="KW-0511">Multifunctional enzyme</keyword>
<dbReference type="InterPro" id="IPR012337">
    <property type="entry name" value="RNaseH-like_sf"/>
</dbReference>
<evidence type="ECO:0000256" key="1">
    <source>
        <dbReference type="ARBA" id="ARBA00022670"/>
    </source>
</evidence>
<dbReference type="GO" id="GO:0004190">
    <property type="term" value="F:aspartic-type endopeptidase activity"/>
    <property type="evidence" value="ECO:0007669"/>
    <property type="project" value="UniProtKB-KW"/>
</dbReference>
<dbReference type="Pfam" id="PF17921">
    <property type="entry name" value="Integrase_H2C2"/>
    <property type="match status" value="1"/>
</dbReference>
<keyword evidence="9" id="KW-0460">Magnesium</keyword>
<dbReference type="FunFam" id="3.30.70.270:FF:000020">
    <property type="entry name" value="Transposon Tf2-6 polyprotein-like Protein"/>
    <property type="match status" value="1"/>
</dbReference>
<feature type="region of interest" description="Disordered" evidence="17">
    <location>
        <begin position="142"/>
        <end position="163"/>
    </location>
</feature>
<evidence type="ECO:0000256" key="14">
    <source>
        <dbReference type="ARBA" id="ARBA00023125"/>
    </source>
</evidence>
<evidence type="ECO:0000256" key="12">
    <source>
        <dbReference type="ARBA" id="ARBA00022918"/>
    </source>
</evidence>
<keyword evidence="7" id="KW-0255">Endonuclease</keyword>
<evidence type="ECO:0008006" key="22">
    <source>
        <dbReference type="Google" id="ProtNLM"/>
    </source>
</evidence>
<dbReference type="GO" id="GO:0004519">
    <property type="term" value="F:endonuclease activity"/>
    <property type="evidence" value="ECO:0007669"/>
    <property type="project" value="UniProtKB-KW"/>
</dbReference>
<keyword evidence="21" id="KW-1185">Reference proteome</keyword>
<keyword evidence="12" id="KW-0695">RNA-directed DNA polymerase</keyword>
<feature type="region of interest" description="Disordered" evidence="17">
    <location>
        <begin position="1736"/>
        <end position="1792"/>
    </location>
</feature>
<dbReference type="GO" id="GO:0006508">
    <property type="term" value="P:proteolysis"/>
    <property type="evidence" value="ECO:0007669"/>
    <property type="project" value="UniProtKB-KW"/>
</dbReference>
<keyword evidence="13" id="KW-0239">DNA-directed DNA polymerase</keyword>
<feature type="domain" description="Reverse transcriptase" evidence="18">
    <location>
        <begin position="779"/>
        <end position="958"/>
    </location>
</feature>
<dbReference type="CDD" id="cd00303">
    <property type="entry name" value="retropepsin_like"/>
    <property type="match status" value="1"/>
</dbReference>
<evidence type="ECO:0000256" key="17">
    <source>
        <dbReference type="SAM" id="MobiDB-lite"/>
    </source>
</evidence>
<dbReference type="Gene3D" id="2.40.70.10">
    <property type="entry name" value="Acid Proteases"/>
    <property type="match status" value="1"/>
</dbReference>
<dbReference type="InterPro" id="IPR041588">
    <property type="entry name" value="Integrase_H2C2"/>
</dbReference>
<dbReference type="GO" id="GO:0046872">
    <property type="term" value="F:metal ion binding"/>
    <property type="evidence" value="ECO:0007669"/>
    <property type="project" value="UniProtKB-KW"/>
</dbReference>
<keyword evidence="3" id="KW-0548">Nucleotidyltransferase</keyword>
<dbReference type="InterPro" id="IPR001584">
    <property type="entry name" value="Integrase_cat-core"/>
</dbReference>
<dbReference type="PROSITE" id="PS50878">
    <property type="entry name" value="RT_POL"/>
    <property type="match status" value="1"/>
</dbReference>
<evidence type="ECO:0000256" key="11">
    <source>
        <dbReference type="ARBA" id="ARBA00022908"/>
    </source>
</evidence>
<organism evidence="20 21">
    <name type="scientific">Trifolium subterraneum</name>
    <name type="common">Subterranean clover</name>
    <dbReference type="NCBI Taxonomy" id="3900"/>
    <lineage>
        <taxon>Eukaryota</taxon>
        <taxon>Viridiplantae</taxon>
        <taxon>Streptophyta</taxon>
        <taxon>Embryophyta</taxon>
        <taxon>Tracheophyta</taxon>
        <taxon>Spermatophyta</taxon>
        <taxon>Magnoliopsida</taxon>
        <taxon>eudicotyledons</taxon>
        <taxon>Gunneridae</taxon>
        <taxon>Pentapetalae</taxon>
        <taxon>rosids</taxon>
        <taxon>fabids</taxon>
        <taxon>Fabales</taxon>
        <taxon>Fabaceae</taxon>
        <taxon>Papilionoideae</taxon>
        <taxon>50 kb inversion clade</taxon>
        <taxon>NPAAA clade</taxon>
        <taxon>Hologalegina</taxon>
        <taxon>IRL clade</taxon>
        <taxon>Trifolieae</taxon>
        <taxon>Trifolium</taxon>
    </lineage>
</organism>
<proteinExistence type="predicted"/>
<feature type="region of interest" description="Disordered" evidence="17">
    <location>
        <begin position="415"/>
        <end position="456"/>
    </location>
</feature>
<dbReference type="Pfam" id="PF17919">
    <property type="entry name" value="RT_RNaseH_2"/>
    <property type="match status" value="1"/>
</dbReference>
<dbReference type="InterPro" id="IPR056924">
    <property type="entry name" value="SH3_Tf2-1"/>
</dbReference>
<evidence type="ECO:0000256" key="9">
    <source>
        <dbReference type="ARBA" id="ARBA00022842"/>
    </source>
</evidence>
<feature type="compositionally biased region" description="Basic residues" evidence="17">
    <location>
        <begin position="1771"/>
        <end position="1781"/>
    </location>
</feature>
<dbReference type="InterPro" id="IPR000477">
    <property type="entry name" value="RT_dom"/>
</dbReference>
<dbReference type="CDD" id="cd09274">
    <property type="entry name" value="RNase_HI_RT_Ty3"/>
    <property type="match status" value="1"/>
</dbReference>
<keyword evidence="10" id="KW-0694">RNA-binding</keyword>
<evidence type="ECO:0000259" key="18">
    <source>
        <dbReference type="PROSITE" id="PS50878"/>
    </source>
</evidence>
<dbReference type="PANTHER" id="PTHR37984">
    <property type="entry name" value="PROTEIN CBG26694"/>
    <property type="match status" value="1"/>
</dbReference>
<dbReference type="InterPro" id="IPR001969">
    <property type="entry name" value="Aspartic_peptidase_AS"/>
</dbReference>
<keyword evidence="6" id="KW-0064">Aspartyl protease</keyword>
<keyword evidence="14" id="KW-0238">DNA-binding</keyword>
<dbReference type="InterPro" id="IPR043128">
    <property type="entry name" value="Rev_trsase/Diguanyl_cyclase"/>
</dbReference>
<feature type="domain" description="Integrase catalytic" evidence="19">
    <location>
        <begin position="1302"/>
        <end position="1464"/>
    </location>
</feature>
<dbReference type="InterPro" id="IPR041577">
    <property type="entry name" value="RT_RNaseH_2"/>
</dbReference>
<feature type="compositionally biased region" description="Polar residues" evidence="17">
    <location>
        <begin position="1682"/>
        <end position="1691"/>
    </location>
</feature>
<dbReference type="Gene3D" id="3.10.10.10">
    <property type="entry name" value="HIV Type 1 Reverse Transcriptase, subunit A, domain 1"/>
    <property type="match status" value="1"/>
</dbReference>
<keyword evidence="1" id="KW-0645">Protease</keyword>
<feature type="region of interest" description="Disordered" evidence="17">
    <location>
        <begin position="1674"/>
        <end position="1695"/>
    </location>
</feature>
<evidence type="ECO:0000259" key="19">
    <source>
        <dbReference type="PROSITE" id="PS50994"/>
    </source>
</evidence>
<evidence type="ECO:0000256" key="10">
    <source>
        <dbReference type="ARBA" id="ARBA00022884"/>
    </source>
</evidence>
<dbReference type="GO" id="GO:0003677">
    <property type="term" value="F:DNA binding"/>
    <property type="evidence" value="ECO:0007669"/>
    <property type="project" value="UniProtKB-KW"/>
</dbReference>
<dbReference type="EMBL" id="DF973189">
    <property type="protein sequence ID" value="GAU18789.1"/>
    <property type="molecule type" value="Genomic_DNA"/>
</dbReference>
<gene>
    <name evidence="20" type="ORF">TSUD_80780</name>
</gene>
<name>A0A2Z6LLK1_TRISU</name>
<dbReference type="GO" id="GO:0006310">
    <property type="term" value="P:DNA recombination"/>
    <property type="evidence" value="ECO:0007669"/>
    <property type="project" value="UniProtKB-KW"/>
</dbReference>
<dbReference type="Gene3D" id="3.30.70.270">
    <property type="match status" value="2"/>
</dbReference>
<dbReference type="GO" id="GO:0003964">
    <property type="term" value="F:RNA-directed DNA polymerase activity"/>
    <property type="evidence" value="ECO:0007669"/>
    <property type="project" value="UniProtKB-KW"/>
</dbReference>
<sequence length="1792" mass="201141">MGQATECWAILDVLADWVVLNAGPALRPIHNIAEPSHHWCFHPLNPMPRSSNPSNKDLDESIQTATQQFEEAIADTNNRVAQKLGEVNTAIASTNTRFTEECGVLNTKLDKQQQLFQQELAANNESLKLFIIEALKAQGVTSATTPAPSPTVTPTTTIPSSTTTITQPATTAAIVQISTPPVTNNTPVINSSVYPPPPPFPPPPQFSASSSNPLFSPHQTPFFTPPPPSFPSYPNFTHINYSTPHHHNPQPHFRNPKIEMGTFDGTDALDWLFQAEQFFLYYNIALENRLPMVAFYMKGEALGWYKWMYLNHELTDWNSFARALELRFGPSTYENHQAQLFKLKQTGTVSEYQAKFEQLGNKVLGLPADAMLNCFISGLTPEIRNELAIQKPYTISQAIGLAKLLEAKIQETKPRYSKPFHAHTTKPNVTQPQNSKTTLQPDTQKTNPNPPPKLPIRRLSPAQMQERRALGLCYNCDEKFVVGHRCAAGRYLLLILDPEEPLDHNENSSDPENTNTTEEAAETYFQLSPHALTGQFSPQTLKFKGLIHGLSVTVLIDTGSTHNILQPRIATHLQIQSLPIPSFSVMVGNGSHIQCSGLCKDVPITLQNNLFNIPFYLLPIEGADVVLGMEWLRNLGPISADFSVPSISFTHGKNRVTLQGDPQCLPQQSSYHQICHLLHTDSIASIHLLSYTPTPQTAPSPIVSSQPTIDSISQTLPLDLYQLLTQYPSVFDTPHGLPPQRQHDHAIPILPNTPPVNVKPYRYPHSQKEAMSTIIHEMLQQGLIVPSNSPYSSPVLLVRKKDGTWRFCVDYRALNAVTIRDRFPIPTIDELLDELGSASVFSKIDLRSGYHQIRLIPEDTHKTAFRTFDGHYEFLVMPFGLTNVPSTFQSAMNDLFRPYLRRFVLVFFDDILVYSRCYADHLLHLSQVLDLLASNHFVAKLSKCVFAVPKVDYLGHAISAGGVTPDSTKIQAMLDWPRPRSLTSLRGFLGLTGFYRRFVRHYATLAAPLTDLLSSTKFTWGTEAEEAFTNLKEKMTSTPVLILPDFSKTFIVETDASSISIGAVLSQEGHPIAFFSKKMCNRMKASSVYVREMFAITEAVKKWRQYLLGRHFHIFTDQKSLKSLMVQTIQTTEQQKWTAKLQGFSFEIFYKPGKTNLIADALSRQHSDPEPAVLCMTISSTVPTLLSSLQQYYSTDKDGQVLVSQLAKATNQNTSYSFRGGLVYFRNKIYIPKNLELRMAIIKEFHSTPTAGHSGLQPTLARLAASFLWPDIYRDVKQFIQQCAVCQQNKYMPQKKQGLLQPLDIPANVWEDITMDFITHLPNSFGHTVIWVVCDRLTKYVHFIGLPTRFTAKDIATRFSTEICRLHGPPKTIISDRDPLFLSNFWKEFFRVQGTTLKYSSAYHPETDGQTEVVNRTLETYLRCFASENPRKWFKFLHLAEYWHNSSFHSAIKMSPFEALYGRSPPTIQNFVNGSSNSSDIEQKLGERQQILTILKENLKRSRQKMAAQANKKRRDCTFTAGDLVLLRLQPYRQQSVTHRVSQKLAKRYFGPFPVIRRIGSVAYELALPPSSRIHPVVHVSQLRAYHGGDPSSHFTSIPTELEDCVLLNTNEDSVSHKLISPDLEENREQSKSMENLMGTEVLDHFSEIPVKTLIARSPSLPLDLVAGSKANFPPLDDCPRSQKQIPSQNPLPRVASSPALISHAVSSPPLISSNGLAPLGSPEPHAFPKQLETTTLSPKSFFPPSDAPTMSSANLEDKVSCGPDSDVSGLKHKRPKRKTSKPFWNKDFVPK</sequence>
<keyword evidence="5" id="KW-0479">Metal-binding</keyword>
<dbReference type="InterPro" id="IPR050951">
    <property type="entry name" value="Retrovirus_Pol_polyprotein"/>
</dbReference>
<dbReference type="FunFam" id="3.10.10.10:FF:000007">
    <property type="entry name" value="Retrovirus-related Pol polyprotein from transposon 17.6-like Protein"/>
    <property type="match status" value="1"/>
</dbReference>
<dbReference type="InterPro" id="IPR005162">
    <property type="entry name" value="Retrotrans_gag_dom"/>
</dbReference>
<keyword evidence="8" id="KW-0378">Hydrolase</keyword>
<evidence type="ECO:0000256" key="8">
    <source>
        <dbReference type="ARBA" id="ARBA00022801"/>
    </source>
</evidence>
<dbReference type="SUPFAM" id="SSF50630">
    <property type="entry name" value="Acid proteases"/>
    <property type="match status" value="1"/>
</dbReference>
<dbReference type="GO" id="GO:0003723">
    <property type="term" value="F:RNA binding"/>
    <property type="evidence" value="ECO:0007669"/>
    <property type="project" value="UniProtKB-KW"/>
</dbReference>
<dbReference type="PANTHER" id="PTHR37984:SF5">
    <property type="entry name" value="PROTEIN NYNRIN-LIKE"/>
    <property type="match status" value="1"/>
</dbReference>
<dbReference type="Gene3D" id="3.30.420.10">
    <property type="entry name" value="Ribonuclease H-like superfamily/Ribonuclease H"/>
    <property type="match status" value="1"/>
</dbReference>
<evidence type="ECO:0000256" key="5">
    <source>
        <dbReference type="ARBA" id="ARBA00022723"/>
    </source>
</evidence>
<keyword evidence="11" id="KW-0229">DNA integration</keyword>
<dbReference type="Proteomes" id="UP000242715">
    <property type="component" value="Unassembled WGS sequence"/>
</dbReference>
<evidence type="ECO:0000256" key="7">
    <source>
        <dbReference type="ARBA" id="ARBA00022759"/>
    </source>
</evidence>
<dbReference type="Pfam" id="PF00078">
    <property type="entry name" value="RVT_1"/>
    <property type="match status" value="1"/>
</dbReference>
<evidence type="ECO:0000256" key="4">
    <source>
        <dbReference type="ARBA" id="ARBA00022722"/>
    </source>
</evidence>
<evidence type="ECO:0000256" key="2">
    <source>
        <dbReference type="ARBA" id="ARBA00022679"/>
    </source>
</evidence>
<protein>
    <recommendedName>
        <fullName evidence="22">Reverse transcriptase</fullName>
    </recommendedName>
</protein>
<dbReference type="PROSITE" id="PS50994">
    <property type="entry name" value="INTEGRASE"/>
    <property type="match status" value="1"/>
</dbReference>
<dbReference type="SUPFAM" id="SSF56672">
    <property type="entry name" value="DNA/RNA polymerases"/>
    <property type="match status" value="1"/>
</dbReference>
<dbReference type="Pfam" id="PF08284">
    <property type="entry name" value="RVP_2"/>
    <property type="match status" value="1"/>
</dbReference>
<dbReference type="SUPFAM" id="SSF53098">
    <property type="entry name" value="Ribonuclease H-like"/>
    <property type="match status" value="1"/>
</dbReference>
<dbReference type="InterPro" id="IPR043502">
    <property type="entry name" value="DNA/RNA_pol_sf"/>
</dbReference>
<keyword evidence="15" id="KW-0233">DNA recombination</keyword>
<feature type="compositionally biased region" description="Polar residues" evidence="17">
    <location>
        <begin position="425"/>
        <end position="447"/>
    </location>
</feature>
<reference evidence="21" key="1">
    <citation type="journal article" date="2017" name="Front. Plant Sci.">
        <title>Climate Clever Clovers: New Paradigm to Reduce the Environmental Footprint of Ruminants by Breeding Low Methanogenic Forages Utilizing Haplotype Variation.</title>
        <authorList>
            <person name="Kaur P."/>
            <person name="Appels R."/>
            <person name="Bayer P.E."/>
            <person name="Keeble-Gagnere G."/>
            <person name="Wang J."/>
            <person name="Hirakawa H."/>
            <person name="Shirasawa K."/>
            <person name="Vercoe P."/>
            <person name="Stefanova K."/>
            <person name="Durmic Z."/>
            <person name="Nichols P."/>
            <person name="Revell C."/>
            <person name="Isobe S.N."/>
            <person name="Edwards D."/>
            <person name="Erskine W."/>
        </authorList>
    </citation>
    <scope>NUCLEOTIDE SEQUENCE [LARGE SCALE GENOMIC DNA]</scope>
    <source>
        <strain evidence="21">cv. Daliak</strain>
    </source>
</reference>
<keyword evidence="4" id="KW-0540">Nuclease</keyword>
<dbReference type="Gene3D" id="1.10.340.70">
    <property type="match status" value="1"/>
</dbReference>
<dbReference type="CDD" id="cd01647">
    <property type="entry name" value="RT_LTR"/>
    <property type="match status" value="1"/>
</dbReference>
<evidence type="ECO:0000256" key="6">
    <source>
        <dbReference type="ARBA" id="ARBA00022750"/>
    </source>
</evidence>
<evidence type="ECO:0000256" key="13">
    <source>
        <dbReference type="ARBA" id="ARBA00022932"/>
    </source>
</evidence>
<dbReference type="InterPro" id="IPR036397">
    <property type="entry name" value="RNaseH_sf"/>
</dbReference>
<feature type="compositionally biased region" description="Basic residues" evidence="17">
    <location>
        <begin position="415"/>
        <end position="424"/>
    </location>
</feature>
<dbReference type="OrthoDB" id="2013610at2759"/>
<dbReference type="Pfam" id="PF03732">
    <property type="entry name" value="Retrotrans_gag"/>
    <property type="match status" value="1"/>
</dbReference>
<evidence type="ECO:0000256" key="3">
    <source>
        <dbReference type="ARBA" id="ARBA00022695"/>
    </source>
</evidence>
<accession>A0A2Z6LLK1</accession>
<evidence type="ECO:0000256" key="15">
    <source>
        <dbReference type="ARBA" id="ARBA00023172"/>
    </source>
</evidence>
<dbReference type="PROSITE" id="PS00141">
    <property type="entry name" value="ASP_PROTEASE"/>
    <property type="match status" value="1"/>
</dbReference>
<dbReference type="GO" id="GO:0003887">
    <property type="term" value="F:DNA-directed DNA polymerase activity"/>
    <property type="evidence" value="ECO:0007669"/>
    <property type="project" value="UniProtKB-KW"/>
</dbReference>
<dbReference type="GO" id="GO:0015074">
    <property type="term" value="P:DNA integration"/>
    <property type="evidence" value="ECO:0007669"/>
    <property type="project" value="UniProtKB-KW"/>
</dbReference>
<evidence type="ECO:0000313" key="21">
    <source>
        <dbReference type="Proteomes" id="UP000242715"/>
    </source>
</evidence>
<keyword evidence="2" id="KW-0808">Transferase</keyword>
<dbReference type="Pfam" id="PF24626">
    <property type="entry name" value="SH3_Tf2-1"/>
    <property type="match status" value="1"/>
</dbReference>
<dbReference type="InterPro" id="IPR021109">
    <property type="entry name" value="Peptidase_aspartic_dom_sf"/>
</dbReference>
<evidence type="ECO:0000256" key="16">
    <source>
        <dbReference type="ARBA" id="ARBA00023268"/>
    </source>
</evidence>